<evidence type="ECO:0000256" key="2">
    <source>
        <dbReference type="ARBA" id="ARBA00022490"/>
    </source>
</evidence>
<dbReference type="GO" id="GO:0005737">
    <property type="term" value="C:cytoplasm"/>
    <property type="evidence" value="ECO:0007669"/>
    <property type="project" value="UniProtKB-SubCell"/>
</dbReference>
<dbReference type="PANTHER" id="PTHR14224">
    <property type="entry name" value="SIMILAR TO PREFERENTIALLY EXPRESSED ANTIGEN IN MELANOMA-LIKE 3"/>
    <property type="match status" value="1"/>
</dbReference>
<comment type="caution">
    <text evidence="5">The sequence shown here is derived from an EMBL/GenBank/DDBJ whole genome shotgun (WGS) entry which is preliminary data.</text>
</comment>
<keyword evidence="2" id="KW-0963">Cytoplasm</keyword>
<name>A0A7K5Z5P9_9AVES</name>
<dbReference type="OrthoDB" id="9802850at2759"/>
<feature type="non-terminal residue" evidence="5">
    <location>
        <position position="532"/>
    </location>
</feature>
<evidence type="ECO:0000256" key="4">
    <source>
        <dbReference type="ARBA" id="ARBA00022737"/>
    </source>
</evidence>
<gene>
    <name evidence="5" type="primary">Lrrc14_1</name>
    <name evidence="5" type="ORF">PTEBUR_R14717</name>
</gene>
<evidence type="ECO:0000256" key="3">
    <source>
        <dbReference type="ARBA" id="ARBA00022614"/>
    </source>
</evidence>
<proteinExistence type="predicted"/>
<dbReference type="SUPFAM" id="SSF52047">
    <property type="entry name" value="RNI-like"/>
    <property type="match status" value="1"/>
</dbReference>
<accession>A0A7K5Z5P9</accession>
<reference evidence="5 6" key="1">
    <citation type="submission" date="2019-09" db="EMBL/GenBank/DDBJ databases">
        <title>Bird 10,000 Genomes (B10K) Project - Family phase.</title>
        <authorList>
            <person name="Zhang G."/>
        </authorList>
    </citation>
    <scope>NUCLEOTIDE SEQUENCE [LARGE SCALE GENOMIC DNA]</scope>
    <source>
        <strain evidence="5">B10K-DU-027-49</strain>
        <tissue evidence="5">Muscle</tissue>
    </source>
</reference>
<dbReference type="Proteomes" id="UP000522270">
    <property type="component" value="Unassembled WGS sequence"/>
</dbReference>
<dbReference type="Gene3D" id="3.80.10.10">
    <property type="entry name" value="Ribonuclease Inhibitor"/>
    <property type="match status" value="1"/>
</dbReference>
<dbReference type="InterPro" id="IPR032675">
    <property type="entry name" value="LRR_dom_sf"/>
</dbReference>
<dbReference type="PANTHER" id="PTHR14224:SF9">
    <property type="entry name" value="LEUCINE-RICH REPEAT-CONTAINING PROTEIN 14"/>
    <property type="match status" value="1"/>
</dbReference>
<keyword evidence="6" id="KW-1185">Reference proteome</keyword>
<organism evidence="5 6">
    <name type="scientific">Pterocles burchelli</name>
    <dbReference type="NCBI Taxonomy" id="2585816"/>
    <lineage>
        <taxon>Eukaryota</taxon>
        <taxon>Metazoa</taxon>
        <taxon>Chordata</taxon>
        <taxon>Craniata</taxon>
        <taxon>Vertebrata</taxon>
        <taxon>Euteleostomi</taxon>
        <taxon>Archelosauria</taxon>
        <taxon>Archosauria</taxon>
        <taxon>Dinosauria</taxon>
        <taxon>Saurischia</taxon>
        <taxon>Theropoda</taxon>
        <taxon>Coelurosauria</taxon>
        <taxon>Aves</taxon>
        <taxon>Neognathae</taxon>
        <taxon>Neoaves</taxon>
        <taxon>Columbimorphae</taxon>
        <taxon>Pterocliformes</taxon>
        <taxon>Pteroclidae</taxon>
        <taxon>Pterocles</taxon>
    </lineage>
</organism>
<dbReference type="InterPro" id="IPR050694">
    <property type="entry name" value="LRRC14/PRAME"/>
</dbReference>
<comment type="subcellular location">
    <subcellularLocation>
        <location evidence="1">Cytoplasm</location>
    </subcellularLocation>
</comment>
<dbReference type="EMBL" id="VYZE01002769">
    <property type="protein sequence ID" value="NWU72890.1"/>
    <property type="molecule type" value="Genomic_DNA"/>
</dbReference>
<protein>
    <submittedName>
        <fullName evidence="5">LRC14 protein</fullName>
    </submittedName>
</protein>
<evidence type="ECO:0000256" key="1">
    <source>
        <dbReference type="ARBA" id="ARBA00004496"/>
    </source>
</evidence>
<keyword evidence="3" id="KW-0433">Leucine-rich repeat</keyword>
<evidence type="ECO:0000313" key="6">
    <source>
        <dbReference type="Proteomes" id="UP000522270"/>
    </source>
</evidence>
<dbReference type="AlphaFoldDB" id="A0A7K5Z5P9"/>
<sequence>MHSLAFLCARRLVSHHRSFRRALDFLPAELYPVLIQAAVVDGRRFVVRDLVGTWPFPVLSFHWVLDYRECHYDRPRRRRPIHLDDPKKSCMKAVILGIMAHLRRELEGPWRRTRRGHRFPPPPFQGFFSSPSEKRCRLRVVDMTSLQTEDEENRVPDTLSPWSITDALAKACIEVFKNHTAFLKRCSKQRKGSSGALAAPRSIQVEVLADLYVAGDTDLVCDALRIAAVSPLCLKCRHFHAENLSFAHTLDLVQSLDPAGIRRLDLCFNDLDLHDLCAVLVHVTRFTDLLSLKISYAEEEPETMATRAELQGLSALLGKLTWLKELNFTCCKLSGKLRHALSKVQVPLESLELPVCSLLPNDLAFLSQSIHAPALKKLDLNYLDFSEDFLQPLQDLLEEASASLLHLDLTECRLTDSRLEALLPVLCRCSRLRCLGLCGNPLSSTVLKTLLLETVILLDLRLVYYPYPMDCRRQNLPPPPSASHCLLWHDMDQEHFAVVKAELRRMLVDSGRADIVWTDKFLNYRAVDYFVV</sequence>
<feature type="non-terminal residue" evidence="5">
    <location>
        <position position="1"/>
    </location>
</feature>
<evidence type="ECO:0000313" key="5">
    <source>
        <dbReference type="EMBL" id="NWU72890.1"/>
    </source>
</evidence>
<keyword evidence="4" id="KW-0677">Repeat</keyword>